<comment type="caution">
    <text evidence="1">The sequence shown here is derived from an EMBL/GenBank/DDBJ whole genome shotgun (WGS) entry which is preliminary data.</text>
</comment>
<accession>A0A6D2KEM9</accession>
<evidence type="ECO:0000313" key="2">
    <source>
        <dbReference type="Proteomes" id="UP000467841"/>
    </source>
</evidence>
<dbReference type="EMBL" id="CACVBM020001441">
    <property type="protein sequence ID" value="CAA7050279.1"/>
    <property type="molecule type" value="Genomic_DNA"/>
</dbReference>
<sequence length="89" mass="10505">MPPLSARTDRDTCSVFDRIGLNRLDDRTIWHGRPFHRFRTTTVWPITPTVRTIAPNRLYNRMDDRNRSHGRCAPHVLRLINRSATNRPN</sequence>
<dbReference type="Proteomes" id="UP000467841">
    <property type="component" value="Unassembled WGS sequence"/>
</dbReference>
<reference evidence="1" key="1">
    <citation type="submission" date="2020-01" db="EMBL/GenBank/DDBJ databases">
        <authorList>
            <person name="Mishra B."/>
        </authorList>
    </citation>
    <scope>NUCLEOTIDE SEQUENCE [LARGE SCALE GENOMIC DNA]</scope>
</reference>
<organism evidence="1 2">
    <name type="scientific">Microthlaspi erraticum</name>
    <dbReference type="NCBI Taxonomy" id="1685480"/>
    <lineage>
        <taxon>Eukaryota</taxon>
        <taxon>Viridiplantae</taxon>
        <taxon>Streptophyta</taxon>
        <taxon>Embryophyta</taxon>
        <taxon>Tracheophyta</taxon>
        <taxon>Spermatophyta</taxon>
        <taxon>Magnoliopsida</taxon>
        <taxon>eudicotyledons</taxon>
        <taxon>Gunneridae</taxon>
        <taxon>Pentapetalae</taxon>
        <taxon>rosids</taxon>
        <taxon>malvids</taxon>
        <taxon>Brassicales</taxon>
        <taxon>Brassicaceae</taxon>
        <taxon>Coluteocarpeae</taxon>
        <taxon>Microthlaspi</taxon>
    </lineage>
</organism>
<proteinExistence type="predicted"/>
<gene>
    <name evidence="1" type="ORF">MERR_LOCUS37514</name>
</gene>
<name>A0A6D2KEM9_9BRAS</name>
<dbReference type="AlphaFoldDB" id="A0A6D2KEM9"/>
<evidence type="ECO:0000313" key="1">
    <source>
        <dbReference type="EMBL" id="CAA7050279.1"/>
    </source>
</evidence>
<keyword evidence="2" id="KW-1185">Reference proteome</keyword>
<protein>
    <submittedName>
        <fullName evidence="1">Uncharacterized protein</fullName>
    </submittedName>
</protein>